<organism evidence="3 4">
    <name type="scientific">Limosilactobacillus gastricus DSM 16045</name>
    <dbReference type="NCBI Taxonomy" id="1423749"/>
    <lineage>
        <taxon>Bacteria</taxon>
        <taxon>Bacillati</taxon>
        <taxon>Bacillota</taxon>
        <taxon>Bacilli</taxon>
        <taxon>Lactobacillales</taxon>
        <taxon>Lactobacillaceae</taxon>
        <taxon>Limosilactobacillus</taxon>
    </lineage>
</organism>
<protein>
    <submittedName>
        <fullName evidence="3">Primosomal protein DnaI</fullName>
    </submittedName>
</protein>
<dbReference type="NCBIfam" id="NF006505">
    <property type="entry name" value="PRK08939.1"/>
    <property type="match status" value="1"/>
</dbReference>
<sequence length="310" mass="35548">MQSLSVAMMKRIQAQGNNQEYQKTVERVFSDPQIQAFLNQHQAELTPESVQRDYSKLYEFFHENQLILQNQTSIAPGYQPKLLINAGQIDVAYVPSAQLRAEQRAKELRDRVTIISMPKWLPAANFDDFYTDDQQGSPSRNLALEEALKFCMNYSVDHFQPGLYLSGSFGVGKTYLLGATANELAKRNVKTTILHFPSFVVKMRQAIQNRTLNEERDQVSQAPVLMIDDIGADVMTSWARDDLLAVILEYRMQAELPTFFSSNMTMNELENHLAEDNKDNVEPLKAKRIMQRIQYLSREIDVQGNNLRMS</sequence>
<dbReference type="GO" id="GO:0005524">
    <property type="term" value="F:ATP binding"/>
    <property type="evidence" value="ECO:0007669"/>
    <property type="project" value="InterPro"/>
</dbReference>
<dbReference type="PANTHER" id="PTHR30050:SF8">
    <property type="entry name" value="PRIMOSOMAL PROTEIN DNAI"/>
    <property type="match status" value="1"/>
</dbReference>
<dbReference type="InterPro" id="IPR013317">
    <property type="entry name" value="DnaA_dom"/>
</dbReference>
<dbReference type="RefSeq" id="WP_056937182.1">
    <property type="nucleotide sequence ID" value="NZ_AZFN01000009.1"/>
</dbReference>
<dbReference type="CDD" id="cd00009">
    <property type="entry name" value="AAA"/>
    <property type="match status" value="1"/>
</dbReference>
<dbReference type="Pfam" id="PF07319">
    <property type="entry name" value="DnaI_N"/>
    <property type="match status" value="1"/>
</dbReference>
<comment type="caution">
    <text evidence="3">The sequence shown here is derived from an EMBL/GenBank/DDBJ whole genome shotgun (WGS) entry which is preliminary data.</text>
</comment>
<name>A0A0R1VAG2_9LACO</name>
<evidence type="ECO:0000313" key="3">
    <source>
        <dbReference type="EMBL" id="KRM02593.1"/>
    </source>
</evidence>
<dbReference type="AlphaFoldDB" id="A0A0R1VAG2"/>
<gene>
    <name evidence="3" type="ORF">FC60_GL001769</name>
</gene>
<dbReference type="Gene3D" id="3.40.50.300">
    <property type="entry name" value="P-loop containing nucleotide triphosphate hydrolases"/>
    <property type="match status" value="1"/>
</dbReference>
<evidence type="ECO:0000259" key="1">
    <source>
        <dbReference type="Pfam" id="PF00308"/>
    </source>
</evidence>
<dbReference type="Proteomes" id="UP000051739">
    <property type="component" value="Unassembled WGS sequence"/>
</dbReference>
<dbReference type="InterPro" id="IPR027417">
    <property type="entry name" value="P-loop_NTPase"/>
</dbReference>
<dbReference type="GO" id="GO:0006260">
    <property type="term" value="P:DNA replication"/>
    <property type="evidence" value="ECO:0007669"/>
    <property type="project" value="TreeGrafter"/>
</dbReference>
<dbReference type="EMBL" id="AZFN01000009">
    <property type="protein sequence ID" value="KRM02593.1"/>
    <property type="molecule type" value="Genomic_DNA"/>
</dbReference>
<evidence type="ECO:0000313" key="4">
    <source>
        <dbReference type="Proteomes" id="UP000051739"/>
    </source>
</evidence>
<accession>A0A0R1VAG2</accession>
<dbReference type="InterPro" id="IPR009928">
    <property type="entry name" value="DnaI_N"/>
</dbReference>
<proteinExistence type="predicted"/>
<feature type="domain" description="Primosomal DnaI N-terminal" evidence="2">
    <location>
        <begin position="1"/>
        <end position="93"/>
    </location>
</feature>
<keyword evidence="4" id="KW-1185">Reference proteome</keyword>
<feature type="domain" description="Chromosomal replication initiator protein DnaA ATPAse" evidence="1">
    <location>
        <begin position="138"/>
        <end position="232"/>
    </location>
</feature>
<dbReference type="Pfam" id="PF00308">
    <property type="entry name" value="Bac_DnaA"/>
    <property type="match status" value="1"/>
</dbReference>
<reference evidence="3 4" key="1">
    <citation type="journal article" date="2015" name="Genome Announc.">
        <title>Expanding the biotechnology potential of lactobacilli through comparative genomics of 213 strains and associated genera.</title>
        <authorList>
            <person name="Sun Z."/>
            <person name="Harris H.M."/>
            <person name="McCann A."/>
            <person name="Guo C."/>
            <person name="Argimon S."/>
            <person name="Zhang W."/>
            <person name="Yang X."/>
            <person name="Jeffery I.B."/>
            <person name="Cooney J.C."/>
            <person name="Kagawa T.F."/>
            <person name="Liu W."/>
            <person name="Song Y."/>
            <person name="Salvetti E."/>
            <person name="Wrobel A."/>
            <person name="Rasinkangas P."/>
            <person name="Parkhill J."/>
            <person name="Rea M.C."/>
            <person name="O'Sullivan O."/>
            <person name="Ritari J."/>
            <person name="Douillard F.P."/>
            <person name="Paul Ross R."/>
            <person name="Yang R."/>
            <person name="Briner A.E."/>
            <person name="Felis G.E."/>
            <person name="de Vos W.M."/>
            <person name="Barrangou R."/>
            <person name="Klaenhammer T.R."/>
            <person name="Caufield P.W."/>
            <person name="Cui Y."/>
            <person name="Zhang H."/>
            <person name="O'Toole P.W."/>
        </authorList>
    </citation>
    <scope>NUCLEOTIDE SEQUENCE [LARGE SCALE GENOMIC DNA]</scope>
    <source>
        <strain evidence="3 4">DSM 16045</strain>
    </source>
</reference>
<dbReference type="PATRIC" id="fig|1423749.3.peg.1830"/>
<evidence type="ECO:0000259" key="2">
    <source>
        <dbReference type="Pfam" id="PF07319"/>
    </source>
</evidence>
<dbReference type="PANTHER" id="PTHR30050">
    <property type="entry name" value="CHROMOSOMAL REPLICATION INITIATOR PROTEIN DNAA"/>
    <property type="match status" value="1"/>
</dbReference>
<dbReference type="SUPFAM" id="SSF52540">
    <property type="entry name" value="P-loop containing nucleoside triphosphate hydrolases"/>
    <property type="match status" value="1"/>
</dbReference>